<dbReference type="GO" id="GO:0016874">
    <property type="term" value="F:ligase activity"/>
    <property type="evidence" value="ECO:0007669"/>
    <property type="project" value="UniProtKB-KW"/>
</dbReference>
<dbReference type="EC" id="3.1.-.-" evidence="3"/>
<evidence type="ECO:0000256" key="1">
    <source>
        <dbReference type="SAM" id="MobiDB-lite"/>
    </source>
</evidence>
<feature type="region of interest" description="Disordered" evidence="1">
    <location>
        <begin position="328"/>
        <end position="373"/>
    </location>
</feature>
<feature type="compositionally biased region" description="Low complexity" evidence="1">
    <location>
        <begin position="345"/>
        <end position="365"/>
    </location>
</feature>
<dbReference type="InterPro" id="IPR026360">
    <property type="entry name" value="Xnuc_lig_assoc"/>
</dbReference>
<proteinExistence type="predicted"/>
<dbReference type="Gene3D" id="3.40.50.10890">
    <property type="match status" value="1"/>
</dbReference>
<dbReference type="EMBL" id="JALPRX010000020">
    <property type="protein sequence ID" value="MCK8783885.1"/>
    <property type="molecule type" value="Genomic_DNA"/>
</dbReference>
<keyword evidence="3" id="KW-0269">Exonuclease</keyword>
<evidence type="ECO:0000259" key="2">
    <source>
        <dbReference type="Pfam" id="PF00753"/>
    </source>
</evidence>
<keyword evidence="3" id="KW-0378">Hydrolase</keyword>
<dbReference type="Proteomes" id="UP001139516">
    <property type="component" value="Unassembled WGS sequence"/>
</dbReference>
<accession>A0A9X2BWH2</accession>
<reference evidence="3" key="1">
    <citation type="submission" date="2022-04" db="EMBL/GenBank/DDBJ databases">
        <title>Roseomonas acroporae sp. nov., isolated from coral Acropora digitifera.</title>
        <authorList>
            <person name="Sun H."/>
        </authorList>
    </citation>
    <scope>NUCLEOTIDE SEQUENCE</scope>
    <source>
        <strain evidence="3">NAR14</strain>
    </source>
</reference>
<keyword evidence="3" id="KW-0540">Nuclease</keyword>
<keyword evidence="3" id="KW-0436">Ligase</keyword>
<dbReference type="NCBIfam" id="TIGR04122">
    <property type="entry name" value="Xnuc_lig_assoc"/>
    <property type="match status" value="1"/>
</dbReference>
<evidence type="ECO:0000313" key="4">
    <source>
        <dbReference type="Proteomes" id="UP001139516"/>
    </source>
</evidence>
<dbReference type="Pfam" id="PF00753">
    <property type="entry name" value="Lactamase_B"/>
    <property type="match status" value="1"/>
</dbReference>
<dbReference type="InterPro" id="IPR036866">
    <property type="entry name" value="RibonucZ/Hydroxyglut_hydro"/>
</dbReference>
<dbReference type="Gene3D" id="3.60.15.10">
    <property type="entry name" value="Ribonuclease Z/Hydroxyacylglutathione hydrolase-like"/>
    <property type="match status" value="1"/>
</dbReference>
<dbReference type="RefSeq" id="WP_248666010.1">
    <property type="nucleotide sequence ID" value="NZ_JALPRX010000020.1"/>
</dbReference>
<keyword evidence="4" id="KW-1185">Reference proteome</keyword>
<name>A0A9X2BWH2_9PROT</name>
<dbReference type="PANTHER" id="PTHR11203:SF49">
    <property type="entry name" value="BLL1145 PROTEIN"/>
    <property type="match status" value="1"/>
</dbReference>
<protein>
    <submittedName>
        <fullName evidence="3">Ligase-associated DNA damage response exonuclease</fullName>
        <ecNumber evidence="3">3.1.-.-</ecNumber>
    </submittedName>
</protein>
<sequence length="373" mass="39168">MRVTPLGLHCEPGGFFIDPIRPVDRAVVSHGHADHARPGHGAVLATAETLAIMRARMGEGAAGRQQQALAPGQVVTQNGVRVWLRPAGHVLGSAQICVEWRGSRIVVSGDYKRRFDPTCAGFEVEPAPDVFVTEATFALPVFRHPPAEAEIARLLRSVALFPGRTHVIGAYALGKAQRVIALLRAAGWERPIYLHGALLPLCRLYESFGVPLGELRPATVADKAQLVGAIVLAPPSAIADRWARRLQDPVVCLASGWMQVRQRARARGVELPLVISDHADWDELNRTVDEVGAPEVWVTHGRDDALVHAMAQRGLRGRALHLVGLGEEDEGGEADPAGGTGGTAGEPAGSGAASGTAIGAASGAASGTGEGTA</sequence>
<evidence type="ECO:0000313" key="3">
    <source>
        <dbReference type="EMBL" id="MCK8783885.1"/>
    </source>
</evidence>
<dbReference type="PANTHER" id="PTHR11203">
    <property type="entry name" value="CLEAVAGE AND POLYADENYLATION SPECIFICITY FACTOR FAMILY MEMBER"/>
    <property type="match status" value="1"/>
</dbReference>
<dbReference type="GO" id="GO:0004527">
    <property type="term" value="F:exonuclease activity"/>
    <property type="evidence" value="ECO:0007669"/>
    <property type="project" value="UniProtKB-KW"/>
</dbReference>
<dbReference type="GO" id="GO:0004521">
    <property type="term" value="F:RNA endonuclease activity"/>
    <property type="evidence" value="ECO:0007669"/>
    <property type="project" value="TreeGrafter"/>
</dbReference>
<organism evidence="3 4">
    <name type="scientific">Roseomonas acroporae</name>
    <dbReference type="NCBI Taxonomy" id="2937791"/>
    <lineage>
        <taxon>Bacteria</taxon>
        <taxon>Pseudomonadati</taxon>
        <taxon>Pseudomonadota</taxon>
        <taxon>Alphaproteobacteria</taxon>
        <taxon>Acetobacterales</taxon>
        <taxon>Roseomonadaceae</taxon>
        <taxon>Roseomonas</taxon>
    </lineage>
</organism>
<comment type="caution">
    <text evidence="3">The sequence shown here is derived from an EMBL/GenBank/DDBJ whole genome shotgun (WGS) entry which is preliminary data.</text>
</comment>
<feature type="domain" description="Metallo-beta-lactamase" evidence="2">
    <location>
        <begin position="19"/>
        <end position="151"/>
    </location>
</feature>
<dbReference type="InterPro" id="IPR050698">
    <property type="entry name" value="MBL"/>
</dbReference>
<gene>
    <name evidence="3" type="ORF">M0638_05755</name>
</gene>
<dbReference type="SUPFAM" id="SSF56281">
    <property type="entry name" value="Metallo-hydrolase/oxidoreductase"/>
    <property type="match status" value="1"/>
</dbReference>
<dbReference type="AlphaFoldDB" id="A0A9X2BWH2"/>
<dbReference type="InterPro" id="IPR001279">
    <property type="entry name" value="Metallo-B-lactamas"/>
</dbReference>